<dbReference type="Proteomes" id="UP000784294">
    <property type="component" value="Unassembled WGS sequence"/>
</dbReference>
<gene>
    <name evidence="1" type="ORF">PXEA_LOCUS32832</name>
</gene>
<evidence type="ECO:0000313" key="1">
    <source>
        <dbReference type="EMBL" id="VEL39392.1"/>
    </source>
</evidence>
<reference evidence="1" key="1">
    <citation type="submission" date="2018-11" db="EMBL/GenBank/DDBJ databases">
        <authorList>
            <consortium name="Pathogen Informatics"/>
        </authorList>
    </citation>
    <scope>NUCLEOTIDE SEQUENCE</scope>
</reference>
<accession>A0A3S5AWC9</accession>
<dbReference type="EMBL" id="CAAALY010261136">
    <property type="protein sequence ID" value="VEL39392.1"/>
    <property type="molecule type" value="Genomic_DNA"/>
</dbReference>
<proteinExistence type="predicted"/>
<keyword evidence="2" id="KW-1185">Reference proteome</keyword>
<comment type="caution">
    <text evidence="1">The sequence shown here is derived from an EMBL/GenBank/DDBJ whole genome shotgun (WGS) entry which is preliminary data.</text>
</comment>
<dbReference type="AlphaFoldDB" id="A0A3S5AWC9"/>
<sequence>MLTGAPISNDPELKHLESDIFSTNSPEKGNGNISSDCSSADEIVCDSTSSFNLTSDGGKHILGIVCNALSCLFNLCQPLEVSSPLTNRPSNASGVLSESDWRFRHCTLLTEAVLCQLADCAFSLATFVDKYGCGFASHSESEGVLRPDFLRRLTQLYPDSKWLNSKGHPIDFTYTCYMDPLLDAELDEMAYLGPCKTG</sequence>
<protein>
    <submittedName>
        <fullName evidence="1">Uncharacterized protein</fullName>
    </submittedName>
</protein>
<evidence type="ECO:0000313" key="2">
    <source>
        <dbReference type="Proteomes" id="UP000784294"/>
    </source>
</evidence>
<organism evidence="1 2">
    <name type="scientific">Protopolystoma xenopodis</name>
    <dbReference type="NCBI Taxonomy" id="117903"/>
    <lineage>
        <taxon>Eukaryota</taxon>
        <taxon>Metazoa</taxon>
        <taxon>Spiralia</taxon>
        <taxon>Lophotrochozoa</taxon>
        <taxon>Platyhelminthes</taxon>
        <taxon>Monogenea</taxon>
        <taxon>Polyopisthocotylea</taxon>
        <taxon>Polystomatidea</taxon>
        <taxon>Polystomatidae</taxon>
        <taxon>Protopolystoma</taxon>
    </lineage>
</organism>
<name>A0A3S5AWC9_9PLAT</name>